<evidence type="ECO:0000256" key="2">
    <source>
        <dbReference type="ARBA" id="ARBA00022692"/>
    </source>
</evidence>
<organism evidence="6 7">
    <name type="scientific">Tieghemiomyces parasiticus</name>
    <dbReference type="NCBI Taxonomy" id="78921"/>
    <lineage>
        <taxon>Eukaryota</taxon>
        <taxon>Fungi</taxon>
        <taxon>Fungi incertae sedis</taxon>
        <taxon>Zoopagomycota</taxon>
        <taxon>Kickxellomycotina</taxon>
        <taxon>Dimargaritomycetes</taxon>
        <taxon>Dimargaritales</taxon>
        <taxon>Dimargaritaceae</taxon>
        <taxon>Tieghemiomyces</taxon>
    </lineage>
</organism>
<dbReference type="AlphaFoldDB" id="A0A9W7ZN40"/>
<comment type="subcellular location">
    <subcellularLocation>
        <location evidence="1">Membrane</location>
        <topology evidence="1">Multi-pass membrane protein</topology>
    </subcellularLocation>
</comment>
<evidence type="ECO:0000256" key="1">
    <source>
        <dbReference type="ARBA" id="ARBA00004141"/>
    </source>
</evidence>
<comment type="caution">
    <text evidence="6">The sequence shown here is derived from an EMBL/GenBank/DDBJ whole genome shotgun (WGS) entry which is preliminary data.</text>
</comment>
<feature type="transmembrane region" description="Helical" evidence="5">
    <location>
        <begin position="89"/>
        <end position="110"/>
    </location>
</feature>
<name>A0A9W7ZN40_9FUNG</name>
<evidence type="ECO:0000313" key="6">
    <source>
        <dbReference type="EMBL" id="KAJ1908734.1"/>
    </source>
</evidence>
<accession>A0A9W7ZN40</accession>
<feature type="transmembrane region" description="Helical" evidence="5">
    <location>
        <begin position="147"/>
        <end position="166"/>
    </location>
</feature>
<feature type="transmembrane region" description="Helical" evidence="5">
    <location>
        <begin position="50"/>
        <end position="69"/>
    </location>
</feature>
<feature type="transmembrane region" description="Helical" evidence="5">
    <location>
        <begin position="204"/>
        <end position="226"/>
    </location>
</feature>
<sequence>MADQCVEIPPNHAQTALGVALCIGTFLSYLPQHIKIVVNRSSEGFSPFFLLLGTVSAFCNVNNIFLLQLNSLLCCQVWDLGDCLVNSLGVWQISTQWFMFFGIFVLYQIYFPAHLKYALPTSTGSSAPSHKTETAEWAAAQAVRRAVLGHMALTAFLSFALAVTFEPQDWQIQTWAAVLGIFSMVLACMQFFPQIYKTWCRKSVGALSIPMMLMQTPGGFLFAYSIYVRPGVNWTSWITYLMSAILQGILLTICIAWHFRERRERAAAERCREVATTNALGASETSPLLGS</sequence>
<evidence type="ECO:0000313" key="7">
    <source>
        <dbReference type="Proteomes" id="UP001150569"/>
    </source>
</evidence>
<dbReference type="SMART" id="SM00679">
    <property type="entry name" value="CTNS"/>
    <property type="match status" value="2"/>
</dbReference>
<keyword evidence="3 5" id="KW-1133">Transmembrane helix</keyword>
<dbReference type="Pfam" id="PF04193">
    <property type="entry name" value="PQ-loop"/>
    <property type="match status" value="2"/>
</dbReference>
<keyword evidence="7" id="KW-1185">Reference proteome</keyword>
<evidence type="ECO:0000256" key="5">
    <source>
        <dbReference type="SAM" id="Phobius"/>
    </source>
</evidence>
<dbReference type="InterPro" id="IPR051415">
    <property type="entry name" value="LAAT-1"/>
</dbReference>
<dbReference type="EMBL" id="JANBPT010001333">
    <property type="protein sequence ID" value="KAJ1908734.1"/>
    <property type="molecule type" value="Genomic_DNA"/>
</dbReference>
<keyword evidence="4 5" id="KW-0472">Membrane</keyword>
<feature type="transmembrane region" description="Helical" evidence="5">
    <location>
        <begin position="238"/>
        <end position="259"/>
    </location>
</feature>
<proteinExistence type="predicted"/>
<dbReference type="PANTHER" id="PTHR16201">
    <property type="entry name" value="SEVEN TRANSMEMBRANE PROTEIN 1-RELATED"/>
    <property type="match status" value="1"/>
</dbReference>
<evidence type="ECO:0000256" key="4">
    <source>
        <dbReference type="ARBA" id="ARBA00023136"/>
    </source>
</evidence>
<feature type="transmembrane region" description="Helical" evidence="5">
    <location>
        <begin position="12"/>
        <end position="30"/>
    </location>
</feature>
<gene>
    <name evidence="6" type="ORF">IWQ60_011558</name>
</gene>
<feature type="transmembrane region" description="Helical" evidence="5">
    <location>
        <begin position="172"/>
        <end position="192"/>
    </location>
</feature>
<dbReference type="GO" id="GO:0016020">
    <property type="term" value="C:membrane"/>
    <property type="evidence" value="ECO:0007669"/>
    <property type="project" value="UniProtKB-SubCell"/>
</dbReference>
<keyword evidence="2 5" id="KW-0812">Transmembrane</keyword>
<protein>
    <recommendedName>
        <fullName evidence="8">PQ loop repeat protein</fullName>
    </recommendedName>
</protein>
<reference evidence="6" key="1">
    <citation type="submission" date="2022-07" db="EMBL/GenBank/DDBJ databases">
        <title>Phylogenomic reconstructions and comparative analyses of Kickxellomycotina fungi.</title>
        <authorList>
            <person name="Reynolds N.K."/>
            <person name="Stajich J.E."/>
            <person name="Barry K."/>
            <person name="Grigoriev I.V."/>
            <person name="Crous P."/>
            <person name="Smith M.E."/>
        </authorList>
    </citation>
    <scope>NUCLEOTIDE SEQUENCE</scope>
    <source>
        <strain evidence="6">RSA 861</strain>
    </source>
</reference>
<evidence type="ECO:0008006" key="8">
    <source>
        <dbReference type="Google" id="ProtNLM"/>
    </source>
</evidence>
<dbReference type="PANTHER" id="PTHR16201:SF11">
    <property type="entry name" value="PQ-LOOP REPEAT-CONTAINING PROTEIN"/>
    <property type="match status" value="1"/>
</dbReference>
<dbReference type="Gene3D" id="1.20.1280.290">
    <property type="match status" value="2"/>
</dbReference>
<dbReference type="OrthoDB" id="19344at2759"/>
<dbReference type="Proteomes" id="UP001150569">
    <property type="component" value="Unassembled WGS sequence"/>
</dbReference>
<evidence type="ECO:0000256" key="3">
    <source>
        <dbReference type="ARBA" id="ARBA00022989"/>
    </source>
</evidence>
<dbReference type="InterPro" id="IPR006603">
    <property type="entry name" value="PQ-loop_rpt"/>
</dbReference>